<dbReference type="InterPro" id="IPR002656">
    <property type="entry name" value="Acyl_transf_3_dom"/>
</dbReference>
<evidence type="ECO:0000313" key="3">
    <source>
        <dbReference type="EMBL" id="TQN37914.1"/>
    </source>
</evidence>
<name>A0A543P1B9_9ACTN</name>
<feature type="transmembrane region" description="Helical" evidence="1">
    <location>
        <begin position="125"/>
        <end position="149"/>
    </location>
</feature>
<dbReference type="Pfam" id="PF01757">
    <property type="entry name" value="Acyl_transf_3"/>
    <property type="match status" value="1"/>
</dbReference>
<organism evidence="3 4">
    <name type="scientific">Blastococcus colisei</name>
    <dbReference type="NCBI Taxonomy" id="1564162"/>
    <lineage>
        <taxon>Bacteria</taxon>
        <taxon>Bacillati</taxon>
        <taxon>Actinomycetota</taxon>
        <taxon>Actinomycetes</taxon>
        <taxon>Geodermatophilales</taxon>
        <taxon>Geodermatophilaceae</taxon>
        <taxon>Blastococcus</taxon>
    </lineage>
</organism>
<dbReference type="EMBL" id="VFQE01000002">
    <property type="protein sequence ID" value="TQN37914.1"/>
    <property type="molecule type" value="Genomic_DNA"/>
</dbReference>
<gene>
    <name evidence="3" type="ORF">FHU33_4587</name>
</gene>
<feature type="transmembrane region" description="Helical" evidence="1">
    <location>
        <begin position="156"/>
        <end position="175"/>
    </location>
</feature>
<feature type="domain" description="Acyltransferase 3" evidence="2">
    <location>
        <begin position="32"/>
        <end position="335"/>
    </location>
</feature>
<feature type="transmembrane region" description="Helical" evidence="1">
    <location>
        <begin position="322"/>
        <end position="347"/>
    </location>
</feature>
<dbReference type="AlphaFoldDB" id="A0A543P1B9"/>
<feature type="transmembrane region" description="Helical" evidence="1">
    <location>
        <begin position="181"/>
        <end position="197"/>
    </location>
</feature>
<evidence type="ECO:0000313" key="4">
    <source>
        <dbReference type="Proteomes" id="UP000319865"/>
    </source>
</evidence>
<comment type="caution">
    <text evidence="3">The sequence shown here is derived from an EMBL/GenBank/DDBJ whole genome shotgun (WGS) entry which is preliminary data.</text>
</comment>
<dbReference type="Proteomes" id="UP000319865">
    <property type="component" value="Unassembled WGS sequence"/>
</dbReference>
<dbReference type="OrthoDB" id="5171428at2"/>
<feature type="transmembrane region" description="Helical" evidence="1">
    <location>
        <begin position="33"/>
        <end position="53"/>
    </location>
</feature>
<dbReference type="RefSeq" id="WP_142027807.1">
    <property type="nucleotide sequence ID" value="NZ_VFQE01000002.1"/>
</dbReference>
<sequence>MRVAIDPYLRLLAAAALVVVVTGTVLDLSWLPLLVPAVGVLFAVGGAVAAAATDRAASARASVGRALTTLLLPFWLFAVAVVATMLTLGWSAAPFQGAEPFSWSTVWLWLFPISEPPASVEGTPWVLTAAFVPAYLWLTLATPALLWLVRRWPLRLLAVPVLTVLLLTAGIVTLTGRARDVVLAVCVLGCCWGVGLARSAGTLPRVRPLVALAAGGALLGSGLALALWRDVYPAGTVDDSPLTALLCSLGAVLLLLRVPWRGDRLRGGWPGTVVSAVGARTMTVFLWAPAAAAAAVPALALSPLAAYHTDDASGALLHYATTWLLILVVVLLVGWAEDVGAGLWPTLLGGRRHERRRAAELERTFVVRDNLVQGLPPAPLGPASEPAAASLRR</sequence>
<evidence type="ECO:0000256" key="1">
    <source>
        <dbReference type="SAM" id="Phobius"/>
    </source>
</evidence>
<feature type="transmembrane region" description="Helical" evidence="1">
    <location>
        <begin position="209"/>
        <end position="228"/>
    </location>
</feature>
<feature type="transmembrane region" description="Helical" evidence="1">
    <location>
        <begin position="240"/>
        <end position="260"/>
    </location>
</feature>
<proteinExistence type="predicted"/>
<keyword evidence="4" id="KW-1185">Reference proteome</keyword>
<reference evidence="3 4" key="1">
    <citation type="submission" date="2019-06" db="EMBL/GenBank/DDBJ databases">
        <title>Sequencing the genomes of 1000 actinobacteria strains.</title>
        <authorList>
            <person name="Klenk H.-P."/>
        </authorList>
    </citation>
    <scope>NUCLEOTIDE SEQUENCE [LARGE SCALE GENOMIC DNA]</scope>
    <source>
        <strain evidence="3 4">DSM 46837</strain>
    </source>
</reference>
<feature type="transmembrane region" description="Helical" evidence="1">
    <location>
        <begin position="74"/>
        <end position="93"/>
    </location>
</feature>
<keyword evidence="1" id="KW-0812">Transmembrane</keyword>
<accession>A0A543P1B9</accession>
<protein>
    <recommendedName>
        <fullName evidence="2">Acyltransferase 3 domain-containing protein</fullName>
    </recommendedName>
</protein>
<keyword evidence="1" id="KW-1133">Transmembrane helix</keyword>
<feature type="transmembrane region" description="Helical" evidence="1">
    <location>
        <begin position="281"/>
        <end position="302"/>
    </location>
</feature>
<keyword evidence="1" id="KW-0472">Membrane</keyword>
<dbReference type="GO" id="GO:0016747">
    <property type="term" value="F:acyltransferase activity, transferring groups other than amino-acyl groups"/>
    <property type="evidence" value="ECO:0007669"/>
    <property type="project" value="InterPro"/>
</dbReference>
<evidence type="ECO:0000259" key="2">
    <source>
        <dbReference type="Pfam" id="PF01757"/>
    </source>
</evidence>